<sequence length="96" mass="11016">MLTNLDYLKKVTSDPGQLVWLGAEAYDWQDYQFHGTSWEWYDYNTAFEYTNFGPGQGEAEVGYGIAIKPSTGEWFVTSSDTKLPTLCEWCSTCKIY</sequence>
<keyword evidence="2" id="KW-1185">Reference proteome</keyword>
<evidence type="ECO:0000313" key="3">
    <source>
        <dbReference type="WBParaSite" id="ACRNAN_Path_46.g170.t1"/>
    </source>
</evidence>
<dbReference type="PROSITE" id="PS50041">
    <property type="entry name" value="C_TYPE_LECTIN_2"/>
    <property type="match status" value="1"/>
</dbReference>
<reference evidence="3" key="1">
    <citation type="submission" date="2022-11" db="UniProtKB">
        <authorList>
            <consortium name="WormBaseParasite"/>
        </authorList>
    </citation>
    <scope>IDENTIFICATION</scope>
</reference>
<dbReference type="WBParaSite" id="ACRNAN_Path_46.g170.t1">
    <property type="protein sequence ID" value="ACRNAN_Path_46.g170.t1"/>
    <property type="gene ID" value="ACRNAN_Path_46.g170"/>
</dbReference>
<organism evidence="2 3">
    <name type="scientific">Acrobeloides nanus</name>
    <dbReference type="NCBI Taxonomy" id="290746"/>
    <lineage>
        <taxon>Eukaryota</taxon>
        <taxon>Metazoa</taxon>
        <taxon>Ecdysozoa</taxon>
        <taxon>Nematoda</taxon>
        <taxon>Chromadorea</taxon>
        <taxon>Rhabditida</taxon>
        <taxon>Tylenchina</taxon>
        <taxon>Cephalobomorpha</taxon>
        <taxon>Cephaloboidea</taxon>
        <taxon>Cephalobidae</taxon>
        <taxon>Acrobeloides</taxon>
    </lineage>
</organism>
<feature type="domain" description="C-type lectin" evidence="1">
    <location>
        <begin position="6"/>
        <end position="88"/>
    </location>
</feature>
<protein>
    <submittedName>
        <fullName evidence="3">C-type lectin domain-containing protein</fullName>
    </submittedName>
</protein>
<dbReference type="InterPro" id="IPR016187">
    <property type="entry name" value="CTDL_fold"/>
</dbReference>
<proteinExistence type="predicted"/>
<dbReference type="Gene3D" id="3.10.100.10">
    <property type="entry name" value="Mannose-Binding Protein A, subunit A"/>
    <property type="match status" value="1"/>
</dbReference>
<evidence type="ECO:0000259" key="1">
    <source>
        <dbReference type="PROSITE" id="PS50041"/>
    </source>
</evidence>
<accession>A0A914C734</accession>
<dbReference type="InterPro" id="IPR016186">
    <property type="entry name" value="C-type_lectin-like/link_sf"/>
</dbReference>
<dbReference type="InterPro" id="IPR001304">
    <property type="entry name" value="C-type_lectin-like"/>
</dbReference>
<dbReference type="SUPFAM" id="SSF56436">
    <property type="entry name" value="C-type lectin-like"/>
    <property type="match status" value="1"/>
</dbReference>
<dbReference type="AlphaFoldDB" id="A0A914C734"/>
<evidence type="ECO:0000313" key="2">
    <source>
        <dbReference type="Proteomes" id="UP000887540"/>
    </source>
</evidence>
<dbReference type="Proteomes" id="UP000887540">
    <property type="component" value="Unplaced"/>
</dbReference>
<name>A0A914C734_9BILA</name>